<evidence type="ECO:0000313" key="3">
    <source>
        <dbReference type="Proteomes" id="UP001209878"/>
    </source>
</evidence>
<feature type="compositionally biased region" description="Low complexity" evidence="1">
    <location>
        <begin position="211"/>
        <end position="229"/>
    </location>
</feature>
<reference evidence="2" key="1">
    <citation type="journal article" date="2023" name="Mol. Biol. Evol.">
        <title>Third-Generation Sequencing Reveals the Adaptive Role of the Epigenome in Three Deep-Sea Polychaetes.</title>
        <authorList>
            <person name="Perez M."/>
            <person name="Aroh O."/>
            <person name="Sun Y."/>
            <person name="Lan Y."/>
            <person name="Juniper S.K."/>
            <person name="Young C.R."/>
            <person name="Angers B."/>
            <person name="Qian P.Y."/>
        </authorList>
    </citation>
    <scope>NUCLEOTIDE SEQUENCE</scope>
    <source>
        <strain evidence="2">R07B-5</strain>
    </source>
</reference>
<sequence>MPTTVTPTVVKDTPAVSSKIVSDAPAAVAKLPSTVTPNVIAQFPSSVASTHKKTPSDSTNTAQLRPQHLDLNLSGTKPHAAKGTSRTLPGREDPSSATGGPPGDVQSRAAKSSFVSVAASSPVTAPALAGPAPTFPFRPDPSGVSAPLSLPRLLPSPDYGVSDNRPLRSPLLSRSPMYPRKRITMGTRSLTDLHGKDVTAAVSAGGGRPHGLGSRSSSTSSTGSCVSVGDPRSKPHIGIRTTPTGREHRRHVHGPHPTGVGVATNAERRWQFFAPAPPLSLPVAAVSPLPCRPFDDSSSAGSTPVVTPLDHVPTPLGSMTSLGRLEPAPSWGSLYGAPRHVPAPAACRPSVCPSHPQSAKAPGPVARAVQRIVRGTARSPEKPRPTPGKSPPSTRPKDGTLSSMKSDTSDTFEDAREFVTPVKLQDRRPEARSRDGAQFRQEKIAEPKKSAKAGKSKDGGKWRCLKASRKKWRTGVTDSCFRLDVLLLYDHGHCGCVVVANPVSFRFRRVSNNNARADIAHWCRRCLSSMRKHIRNTNTFRRFPVTSAAGVCAGSITECHVMPGCEVVHMSGSAKLATDRHVDPLIHRSSCRPSDSQIVMSNLYFTDRHVDPLIHRSSCRPSDSQIVVSTVRFTERHVEPLIHRSSCRPSDSQIVMSTL</sequence>
<dbReference type="EMBL" id="JAODUO010001693">
    <property type="protein sequence ID" value="KAK2159710.1"/>
    <property type="molecule type" value="Genomic_DNA"/>
</dbReference>
<proteinExistence type="predicted"/>
<gene>
    <name evidence="2" type="ORF">NP493_1694g00017</name>
</gene>
<evidence type="ECO:0000313" key="2">
    <source>
        <dbReference type="EMBL" id="KAK2159710.1"/>
    </source>
</evidence>
<feature type="region of interest" description="Disordered" evidence="1">
    <location>
        <begin position="44"/>
        <end position="111"/>
    </location>
</feature>
<feature type="region of interest" description="Disordered" evidence="1">
    <location>
        <begin position="347"/>
        <end position="366"/>
    </location>
</feature>
<dbReference type="AlphaFoldDB" id="A0AAD9JVZ7"/>
<feature type="region of interest" description="Disordered" evidence="1">
    <location>
        <begin position="374"/>
        <end position="460"/>
    </location>
</feature>
<feature type="region of interest" description="Disordered" evidence="1">
    <location>
        <begin position="203"/>
        <end position="259"/>
    </location>
</feature>
<dbReference type="Proteomes" id="UP001209878">
    <property type="component" value="Unassembled WGS sequence"/>
</dbReference>
<keyword evidence="3" id="KW-1185">Reference proteome</keyword>
<accession>A0AAD9JVZ7</accession>
<protein>
    <submittedName>
        <fullName evidence="2">Uncharacterized protein</fullName>
    </submittedName>
</protein>
<feature type="compositionally biased region" description="Basic and acidic residues" evidence="1">
    <location>
        <begin position="424"/>
        <end position="460"/>
    </location>
</feature>
<name>A0AAD9JVZ7_RIDPI</name>
<comment type="caution">
    <text evidence="2">The sequence shown here is derived from an EMBL/GenBank/DDBJ whole genome shotgun (WGS) entry which is preliminary data.</text>
</comment>
<organism evidence="2 3">
    <name type="scientific">Ridgeia piscesae</name>
    <name type="common">Tubeworm</name>
    <dbReference type="NCBI Taxonomy" id="27915"/>
    <lineage>
        <taxon>Eukaryota</taxon>
        <taxon>Metazoa</taxon>
        <taxon>Spiralia</taxon>
        <taxon>Lophotrochozoa</taxon>
        <taxon>Annelida</taxon>
        <taxon>Polychaeta</taxon>
        <taxon>Sedentaria</taxon>
        <taxon>Canalipalpata</taxon>
        <taxon>Sabellida</taxon>
        <taxon>Siboglinidae</taxon>
        <taxon>Ridgeia</taxon>
    </lineage>
</organism>
<evidence type="ECO:0000256" key="1">
    <source>
        <dbReference type="SAM" id="MobiDB-lite"/>
    </source>
</evidence>
<feature type="compositionally biased region" description="Pro residues" evidence="1">
    <location>
        <begin position="385"/>
        <end position="394"/>
    </location>
</feature>